<evidence type="ECO:0000256" key="11">
    <source>
        <dbReference type="ARBA" id="ARBA00035184"/>
    </source>
</evidence>
<dbReference type="OrthoDB" id="6247992at2759"/>
<dbReference type="AlphaFoldDB" id="A0A6J0TMD1"/>
<gene>
    <name evidence="16" type="primary">GADD45GIP1</name>
</gene>
<comment type="similarity">
    <text evidence="3">Belongs to the mitochondrion-specific ribosomal protein mL64 family.</text>
</comment>
<keyword evidence="7" id="KW-0539">Nucleus</keyword>
<dbReference type="PANTHER" id="PTHR31761:SF1">
    <property type="entry name" value="LARGE RIBOSOMAL SUBUNIT PROTEIN ML64"/>
    <property type="match status" value="1"/>
</dbReference>
<evidence type="ECO:0000256" key="10">
    <source>
        <dbReference type="ARBA" id="ARBA00030700"/>
    </source>
</evidence>
<keyword evidence="15" id="KW-1185">Reference proteome</keyword>
<comment type="subcellular location">
    <subcellularLocation>
        <location evidence="2">Mitochondrion</location>
    </subcellularLocation>
    <subcellularLocation>
        <location evidence="1">Nucleus</location>
    </subcellularLocation>
</comment>
<evidence type="ECO:0000256" key="14">
    <source>
        <dbReference type="SAM" id="MobiDB-lite"/>
    </source>
</evidence>
<dbReference type="PANTHER" id="PTHR31761">
    <property type="entry name" value="GROWTH ARREST AND DNA DAMAGE-INDUCIBLE PROTEINS-INTERACTING PROTEIN 1 GADD45GIP1"/>
    <property type="match status" value="1"/>
</dbReference>
<dbReference type="GO" id="GO:0005739">
    <property type="term" value="C:mitochondrion"/>
    <property type="evidence" value="ECO:0007669"/>
    <property type="project" value="UniProtKB-SubCell"/>
</dbReference>
<reference evidence="16" key="2">
    <citation type="submission" date="2025-08" db="UniProtKB">
        <authorList>
            <consortium name="RefSeq"/>
        </authorList>
    </citation>
    <scope>IDENTIFICATION</scope>
</reference>
<comment type="function">
    <text evidence="13">Acts as a negative regulator of G1 to S cell cycle phase progression by inhibiting cyclin-dependent kinases. Inhibitory effects are additive with GADD45 proteins but also occur in the absence of GADD45 proteins. Acts as a repressor of the orphan nuclear receptor NR4A1 by inhibiting AB domain-mediated transcriptional activity. May be involved in the hormone-mediated regulation of NR4A1 transcriptional activity. May play a role in mitochondrial protein synthesis.</text>
</comment>
<organism evidence="15 16">
    <name type="scientific">Pogona vitticeps</name>
    <name type="common">central bearded dragon</name>
    <dbReference type="NCBI Taxonomy" id="103695"/>
    <lineage>
        <taxon>Eukaryota</taxon>
        <taxon>Metazoa</taxon>
        <taxon>Chordata</taxon>
        <taxon>Craniata</taxon>
        <taxon>Vertebrata</taxon>
        <taxon>Euteleostomi</taxon>
        <taxon>Lepidosauria</taxon>
        <taxon>Squamata</taxon>
        <taxon>Bifurcata</taxon>
        <taxon>Unidentata</taxon>
        <taxon>Episquamata</taxon>
        <taxon>Toxicofera</taxon>
        <taxon>Iguania</taxon>
        <taxon>Acrodonta</taxon>
        <taxon>Agamidae</taxon>
        <taxon>Amphibolurinae</taxon>
        <taxon>Pogona</taxon>
    </lineage>
</organism>
<proteinExistence type="inferred from homology"/>
<dbReference type="GeneID" id="110078015"/>
<dbReference type="Gene3D" id="6.10.280.120">
    <property type="entry name" value="Growth arrest and DNA-damage-inducible proteins-interacting protein 1"/>
    <property type="match status" value="1"/>
</dbReference>
<keyword evidence="8" id="KW-0687">Ribonucleoprotein</keyword>
<dbReference type="Pfam" id="PF10147">
    <property type="entry name" value="CR6_interact"/>
    <property type="match status" value="1"/>
</dbReference>
<evidence type="ECO:0000256" key="1">
    <source>
        <dbReference type="ARBA" id="ARBA00004123"/>
    </source>
</evidence>
<protein>
    <recommendedName>
        <fullName evidence="11">Large ribosomal subunit protein mL64</fullName>
    </recommendedName>
    <alternativeName>
        <fullName evidence="10">39S ribosomal protein L59, mitochondrial</fullName>
    </alternativeName>
    <alternativeName>
        <fullName evidence="12">Growth arrest and DNA damage-inducible proteins-interacting protein 1</fullName>
    </alternativeName>
</protein>
<dbReference type="KEGG" id="pvt:110078015"/>
<keyword evidence="6" id="KW-0496">Mitochondrion</keyword>
<evidence type="ECO:0000256" key="3">
    <source>
        <dbReference type="ARBA" id="ARBA00005421"/>
    </source>
</evidence>
<name>A0A6J0TMD1_9SAUR</name>
<evidence type="ECO:0000256" key="8">
    <source>
        <dbReference type="ARBA" id="ARBA00023274"/>
    </source>
</evidence>
<keyword evidence="4" id="KW-0689">Ribosomal protein</keyword>
<evidence type="ECO:0000256" key="4">
    <source>
        <dbReference type="ARBA" id="ARBA00022980"/>
    </source>
</evidence>
<dbReference type="GO" id="GO:1990904">
    <property type="term" value="C:ribonucleoprotein complex"/>
    <property type="evidence" value="ECO:0007669"/>
    <property type="project" value="UniProtKB-KW"/>
</dbReference>
<evidence type="ECO:0000313" key="16">
    <source>
        <dbReference type="RefSeq" id="XP_020647359.1"/>
    </source>
</evidence>
<reference evidence="15" key="1">
    <citation type="submission" date="2025-05" db="UniProtKB">
        <authorList>
            <consortium name="RefSeq"/>
        </authorList>
    </citation>
    <scope>NUCLEOTIDE SEQUENCE [LARGE SCALE GENOMIC DNA]</scope>
</reference>
<evidence type="ECO:0000313" key="15">
    <source>
        <dbReference type="Proteomes" id="UP001652642"/>
    </source>
</evidence>
<evidence type="ECO:0000256" key="9">
    <source>
        <dbReference type="ARBA" id="ARBA00023306"/>
    </source>
</evidence>
<dbReference type="GO" id="GO:0005634">
    <property type="term" value="C:nucleus"/>
    <property type="evidence" value="ECO:0007669"/>
    <property type="project" value="UniProtKB-SubCell"/>
</dbReference>
<dbReference type="InParanoid" id="A0A6J0TMD1"/>
<evidence type="ECO:0000256" key="13">
    <source>
        <dbReference type="ARBA" id="ARBA00060144"/>
    </source>
</evidence>
<evidence type="ECO:0000256" key="2">
    <source>
        <dbReference type="ARBA" id="ARBA00004173"/>
    </source>
</evidence>
<keyword evidence="5" id="KW-0175">Coiled coil</keyword>
<evidence type="ECO:0000256" key="12">
    <source>
        <dbReference type="ARBA" id="ARBA00035485"/>
    </source>
</evidence>
<dbReference type="Proteomes" id="UP001652642">
    <property type="component" value="Chromosome 2"/>
</dbReference>
<keyword evidence="9" id="KW-0131">Cell cycle</keyword>
<dbReference type="RefSeq" id="XP_020647359.1">
    <property type="nucleotide sequence ID" value="XM_020791700.2"/>
</dbReference>
<evidence type="ECO:0000256" key="5">
    <source>
        <dbReference type="ARBA" id="ARBA00023054"/>
    </source>
</evidence>
<dbReference type="InterPro" id="IPR043035">
    <property type="entry name" value="Ribosomal_mL64_sf"/>
</dbReference>
<feature type="region of interest" description="Disordered" evidence="14">
    <location>
        <begin position="173"/>
        <end position="238"/>
    </location>
</feature>
<sequence length="238" mass="27599">MAARRCCLLLGGVRFYNAKPVKRRVREPYRLDPDDPKTPFWQLTDAYRAKLYGRYGAASGIDPTKLWPTPEQLEAMEEEERTWYPSLREMEMSLDAKEAEAAAKKRQREELIAARMAKMPGMIAAWKQEREALKIKMAEEKAQRQRLLAEARERFGHKMNEHSLEFQEMVQEMEKAKKKELREQRKRRREEALARKALESTDAASSPDKDKEVAVAELSHQDTQTVESFPETGAASKL</sequence>
<accession>A0A6J0TMD1</accession>
<evidence type="ECO:0000256" key="6">
    <source>
        <dbReference type="ARBA" id="ARBA00023128"/>
    </source>
</evidence>
<feature type="compositionally biased region" description="Basic and acidic residues" evidence="14">
    <location>
        <begin position="173"/>
        <end position="199"/>
    </location>
</feature>
<dbReference type="CTD" id="90480"/>
<dbReference type="GO" id="GO:0005840">
    <property type="term" value="C:ribosome"/>
    <property type="evidence" value="ECO:0007669"/>
    <property type="project" value="UniProtKB-KW"/>
</dbReference>
<dbReference type="InterPro" id="IPR018472">
    <property type="entry name" value="Ribosomal_mL64"/>
</dbReference>
<evidence type="ECO:0000256" key="7">
    <source>
        <dbReference type="ARBA" id="ARBA00023242"/>
    </source>
</evidence>